<reference evidence="5" key="2">
    <citation type="submission" date="2023-04" db="EMBL/GenBank/DDBJ databases">
        <authorList>
            <person name="Bruccoleri R.E."/>
            <person name="Oakeley E.J."/>
            <person name="Faust A.-M."/>
            <person name="Dessus-Babus S."/>
            <person name="Altorfer M."/>
            <person name="Burckhardt D."/>
            <person name="Oertli M."/>
            <person name="Naumann U."/>
            <person name="Petersen F."/>
            <person name="Wong J."/>
        </authorList>
    </citation>
    <scope>NUCLEOTIDE SEQUENCE</scope>
    <source>
        <strain evidence="5">GSM-AAB239-AS_SAM_17_03QT</strain>
        <tissue evidence="5">Leaf</tissue>
    </source>
</reference>
<dbReference type="PANTHER" id="PTHR34200:SF8">
    <property type="entry name" value="TRANSMEMBRANE PROTEIN"/>
    <property type="match status" value="1"/>
</dbReference>
<dbReference type="Pfam" id="PF24053">
    <property type="entry name" value="DUF7356"/>
    <property type="match status" value="1"/>
</dbReference>
<evidence type="ECO:0000256" key="2">
    <source>
        <dbReference type="SAM" id="Phobius"/>
    </source>
</evidence>
<keyword evidence="2" id="KW-1133">Transmembrane helix</keyword>
<evidence type="ECO:0000313" key="5">
    <source>
        <dbReference type="EMBL" id="KAJ6832651.1"/>
    </source>
</evidence>
<evidence type="ECO:0000256" key="1">
    <source>
        <dbReference type="SAM" id="MobiDB-lite"/>
    </source>
</evidence>
<reference evidence="5" key="1">
    <citation type="journal article" date="2023" name="GigaByte">
        <title>Genome assembly of the bearded iris, Iris pallida Lam.</title>
        <authorList>
            <person name="Bruccoleri R.E."/>
            <person name="Oakeley E.J."/>
            <person name="Faust A.M.E."/>
            <person name="Altorfer M."/>
            <person name="Dessus-Babus S."/>
            <person name="Burckhardt D."/>
            <person name="Oertli M."/>
            <person name="Naumann U."/>
            <person name="Petersen F."/>
            <person name="Wong J."/>
        </authorList>
    </citation>
    <scope>NUCLEOTIDE SEQUENCE</scope>
    <source>
        <strain evidence="5">GSM-AAB239-AS_SAM_17_03QT</strain>
    </source>
</reference>
<feature type="chain" id="PRO_5043870184" description="DUF7356 domain-containing protein" evidence="3">
    <location>
        <begin position="25"/>
        <end position="348"/>
    </location>
</feature>
<proteinExistence type="predicted"/>
<evidence type="ECO:0000256" key="3">
    <source>
        <dbReference type="SAM" id="SignalP"/>
    </source>
</evidence>
<feature type="transmembrane region" description="Helical" evidence="2">
    <location>
        <begin position="251"/>
        <end position="270"/>
    </location>
</feature>
<dbReference type="AlphaFoldDB" id="A0AAX6GWG4"/>
<keyword evidence="2" id="KW-0812">Transmembrane</keyword>
<gene>
    <name evidence="5" type="ORF">M6B38_124650</name>
</gene>
<accession>A0AAX6GWG4</accession>
<sequence>MRTSFFSIIFFIVLAFAILHHSDAVEADPKGLAAQTAKNGSTDPAGVKLPLPDHVKDEEGKKEHEETKKVAEKADPEEIAAKEKKSDKPLEEMKKNPEPEEADKGEKEKKGSKESSGAKEVNNAGTGVEECDPSNRCIEEKSKFVACLRVPGIDSLDLSLLIQNKGKGSLDIDILAPDLVVLEQNKVQLKAKENKEVKISVRDGAKDTKIVLKGRVGNCSLDFGNMISSSFKKSENTASPRYLSRLSARTTFILIFVAVALIVGFSWSCIRFWRMKNRESGPIYQKVEIGLPVSTGVKNEADGVDGWDNSWGDGWDDEEAPVTPSKPVLTPSSKGLASRKSNKDGWKD</sequence>
<dbReference type="PANTHER" id="PTHR34200">
    <property type="entry name" value="DENTIN SIALOPHOSPHOPROTEIN-LIKE ISOFORM X1"/>
    <property type="match status" value="1"/>
</dbReference>
<keyword evidence="2" id="KW-0472">Membrane</keyword>
<evidence type="ECO:0000313" key="6">
    <source>
        <dbReference type="Proteomes" id="UP001140949"/>
    </source>
</evidence>
<feature type="compositionally biased region" description="Basic and acidic residues" evidence="1">
    <location>
        <begin position="51"/>
        <end position="117"/>
    </location>
</feature>
<evidence type="ECO:0000259" key="4">
    <source>
        <dbReference type="Pfam" id="PF24053"/>
    </source>
</evidence>
<feature type="region of interest" description="Disordered" evidence="1">
    <location>
        <begin position="35"/>
        <end position="133"/>
    </location>
</feature>
<comment type="caution">
    <text evidence="5">The sequence shown here is derived from an EMBL/GenBank/DDBJ whole genome shotgun (WGS) entry which is preliminary data.</text>
</comment>
<dbReference type="InterPro" id="IPR055780">
    <property type="entry name" value="DUF7356"/>
</dbReference>
<keyword evidence="6" id="KW-1185">Reference proteome</keyword>
<keyword evidence="3" id="KW-0732">Signal</keyword>
<protein>
    <recommendedName>
        <fullName evidence="4">DUF7356 domain-containing protein</fullName>
    </recommendedName>
</protein>
<feature type="region of interest" description="Disordered" evidence="1">
    <location>
        <begin position="300"/>
        <end position="348"/>
    </location>
</feature>
<feature type="domain" description="DUF7356" evidence="4">
    <location>
        <begin position="126"/>
        <end position="226"/>
    </location>
</feature>
<feature type="signal peptide" evidence="3">
    <location>
        <begin position="1"/>
        <end position="24"/>
    </location>
</feature>
<feature type="compositionally biased region" description="Low complexity" evidence="1">
    <location>
        <begin position="304"/>
        <end position="313"/>
    </location>
</feature>
<organism evidence="5 6">
    <name type="scientific">Iris pallida</name>
    <name type="common">Sweet iris</name>
    <dbReference type="NCBI Taxonomy" id="29817"/>
    <lineage>
        <taxon>Eukaryota</taxon>
        <taxon>Viridiplantae</taxon>
        <taxon>Streptophyta</taxon>
        <taxon>Embryophyta</taxon>
        <taxon>Tracheophyta</taxon>
        <taxon>Spermatophyta</taxon>
        <taxon>Magnoliopsida</taxon>
        <taxon>Liliopsida</taxon>
        <taxon>Asparagales</taxon>
        <taxon>Iridaceae</taxon>
        <taxon>Iridoideae</taxon>
        <taxon>Irideae</taxon>
        <taxon>Iris</taxon>
    </lineage>
</organism>
<name>A0AAX6GWG4_IRIPA</name>
<dbReference type="Proteomes" id="UP001140949">
    <property type="component" value="Unassembled WGS sequence"/>
</dbReference>
<dbReference type="EMBL" id="JANAVB010015800">
    <property type="protein sequence ID" value="KAJ6832651.1"/>
    <property type="molecule type" value="Genomic_DNA"/>
</dbReference>